<proteinExistence type="predicted"/>
<keyword evidence="2" id="KW-1003">Cell membrane</keyword>
<dbReference type="Gene3D" id="3.40.50.2300">
    <property type="match status" value="1"/>
</dbReference>
<dbReference type="GO" id="GO:0005886">
    <property type="term" value="C:plasma membrane"/>
    <property type="evidence" value="ECO:0007669"/>
    <property type="project" value="UniProtKB-SubCell"/>
</dbReference>
<feature type="chain" id="PRO_5039340028" evidence="6">
    <location>
        <begin position="24"/>
        <end position="166"/>
    </location>
</feature>
<reference evidence="8 9" key="1">
    <citation type="journal article" date="2018" name="Nat. Biotechnol.">
        <title>A standardized bacterial taxonomy based on genome phylogeny substantially revises the tree of life.</title>
        <authorList>
            <person name="Parks D.H."/>
            <person name="Chuvochina M."/>
            <person name="Waite D.W."/>
            <person name="Rinke C."/>
            <person name="Skarshewski A."/>
            <person name="Chaumeil P.A."/>
            <person name="Hugenholtz P."/>
        </authorList>
    </citation>
    <scope>NUCLEOTIDE SEQUENCE [LARGE SCALE GENOMIC DNA]</scope>
    <source>
        <strain evidence="8">UBA9152</strain>
    </source>
</reference>
<evidence type="ECO:0000256" key="4">
    <source>
        <dbReference type="ARBA" id="ARBA00023136"/>
    </source>
</evidence>
<comment type="subcellular location">
    <subcellularLocation>
        <location evidence="1">Cell membrane</location>
    </subcellularLocation>
</comment>
<dbReference type="Pfam" id="PF02608">
    <property type="entry name" value="Bmp"/>
    <property type="match status" value="1"/>
</dbReference>
<dbReference type="PROSITE" id="PS51257">
    <property type="entry name" value="PROKAR_LIPOPROTEIN"/>
    <property type="match status" value="1"/>
</dbReference>
<evidence type="ECO:0000256" key="1">
    <source>
        <dbReference type="ARBA" id="ARBA00004236"/>
    </source>
</evidence>
<dbReference type="InterPro" id="IPR050957">
    <property type="entry name" value="BMP_lipoprotein"/>
</dbReference>
<dbReference type="PANTHER" id="PTHR34296:SF2">
    <property type="entry name" value="ABC TRANSPORTER GUANOSINE-BINDING PROTEIN NUPN"/>
    <property type="match status" value="1"/>
</dbReference>
<protein>
    <submittedName>
        <fullName evidence="8">BMP family ABC transporter substrate-binding protein</fullName>
    </submittedName>
</protein>
<keyword evidence="5" id="KW-0449">Lipoprotein</keyword>
<evidence type="ECO:0000313" key="8">
    <source>
        <dbReference type="EMBL" id="HAN24509.1"/>
    </source>
</evidence>
<gene>
    <name evidence="8" type="ORF">DCP95_08055</name>
</gene>
<sequence length="166" mass="16603">MTISTTKKIAGAATAAGLLVALAGCGSAPTATSTTTAPAVAGFKPCIVSDAGGWNDKSFNEYAKKGLDEAAATLGVTPVEVQSSSANDYAPNLESLVAANCTLIVSVGFNLAADTVKSALANPNLQYAIVDDSADLNNDGKTDAPNIKPLLFNTVEAGYLGGYAAA</sequence>
<evidence type="ECO:0000256" key="5">
    <source>
        <dbReference type="ARBA" id="ARBA00023288"/>
    </source>
</evidence>
<keyword evidence="4" id="KW-0472">Membrane</keyword>
<comment type="caution">
    <text evidence="8">The sequence shown here is derived from an EMBL/GenBank/DDBJ whole genome shotgun (WGS) entry which is preliminary data.</text>
</comment>
<dbReference type="Proteomes" id="UP000257479">
    <property type="component" value="Unassembled WGS sequence"/>
</dbReference>
<keyword evidence="3 6" id="KW-0732">Signal</keyword>
<name>A0A3C1KCV4_9MICO</name>
<dbReference type="AlphaFoldDB" id="A0A3C1KCV4"/>
<feature type="non-terminal residue" evidence="8">
    <location>
        <position position="166"/>
    </location>
</feature>
<dbReference type="PANTHER" id="PTHR34296">
    <property type="entry name" value="TRANSCRIPTIONAL ACTIVATOR PROTEIN MED"/>
    <property type="match status" value="1"/>
</dbReference>
<dbReference type="EMBL" id="DMNG01000137">
    <property type="protein sequence ID" value="HAN24509.1"/>
    <property type="molecule type" value="Genomic_DNA"/>
</dbReference>
<organism evidence="8 9">
    <name type="scientific">Microbacterium ginsengisoli</name>
    <dbReference type="NCBI Taxonomy" id="400772"/>
    <lineage>
        <taxon>Bacteria</taxon>
        <taxon>Bacillati</taxon>
        <taxon>Actinomycetota</taxon>
        <taxon>Actinomycetes</taxon>
        <taxon>Micrococcales</taxon>
        <taxon>Microbacteriaceae</taxon>
        <taxon>Microbacterium</taxon>
    </lineage>
</organism>
<feature type="domain" description="ABC transporter substrate-binding protein PnrA-like" evidence="7">
    <location>
        <begin position="48"/>
        <end position="166"/>
    </location>
</feature>
<evidence type="ECO:0000259" key="7">
    <source>
        <dbReference type="Pfam" id="PF02608"/>
    </source>
</evidence>
<dbReference type="InterPro" id="IPR003760">
    <property type="entry name" value="PnrA-like"/>
</dbReference>
<evidence type="ECO:0000256" key="2">
    <source>
        <dbReference type="ARBA" id="ARBA00022475"/>
    </source>
</evidence>
<evidence type="ECO:0000313" key="9">
    <source>
        <dbReference type="Proteomes" id="UP000257479"/>
    </source>
</evidence>
<feature type="signal peptide" evidence="6">
    <location>
        <begin position="1"/>
        <end position="23"/>
    </location>
</feature>
<accession>A0A3C1KCV4</accession>
<evidence type="ECO:0000256" key="6">
    <source>
        <dbReference type="SAM" id="SignalP"/>
    </source>
</evidence>
<evidence type="ECO:0000256" key="3">
    <source>
        <dbReference type="ARBA" id="ARBA00022729"/>
    </source>
</evidence>